<evidence type="ECO:0000313" key="3">
    <source>
        <dbReference type="Proteomes" id="UP000295293"/>
    </source>
</evidence>
<feature type="signal peptide" evidence="1">
    <location>
        <begin position="1"/>
        <end position="18"/>
    </location>
</feature>
<dbReference type="AlphaFoldDB" id="A0A4R6YTH5"/>
<dbReference type="RefSeq" id="WP_133819776.1">
    <property type="nucleotide sequence ID" value="NZ_SNZH01000010.1"/>
</dbReference>
<gene>
    <name evidence="2" type="ORF">DFR29_110186</name>
</gene>
<keyword evidence="1" id="KW-0732">Signal</keyword>
<sequence length="899" mass="89987">MRVFNRCLGLLAASLMLASCGGGGGSGGDGAFQPTPSGTLDLRASTTQLPLNIGDVAPFGGSPFMSEVDVTWRRANGDLVTGQEIAVSINPVATASFSTLDDPTTPILRDDQGRYLSGNEFLTRLGSGPVDVTGGHATIFVHSSSTSGTATLTVTARDTGSNTTIAKTLSFTINPSTTPLPASIAVGASPTHVYLNDTGGNSSSILSAVLRDGSGQLVPDPVTGNTAYNNLQFDVVGGANSGNLSALGAGGAVSGASIKTRTIQGTASVSFTAGTIQGPVQIRVTADRADGNVDNGITNPVSVVQTISVSDGKLFSLSITSPSQSAILINRVLNTPISDDSSEPLPNIANGSYSLVVSALATDRQGNPVPEGTVIRFGAIDSPLTGFPAQGSGTFVIGGNDGNPQESGTLFTAPTGRFTGTGDRPGPGDTLLAFGDLVPGNRDLESARTIASINSLTSLNVSVPFNRNDDTGNSVDYGSVIPYVIGRAQDVAVRDTGSIDIPEFPDTGTLGVTDRFGVASALMTYPIRKLGKSVYLFAQGDGVGVNNGQKKVTDISGIVFPGVADATLSANPEEIPGNTTAFVTVCIVDKYNAPLQGIFINYSFAGLPVGAVGSVDGNGPQGSTDTATGPSGCVLAQVVTTGMGATTGGGTTGEPRVIFSAIGLSDTVNIIATGNRSLTAQPGAFRGGGGVITLTLRDAAGNPVPGVLITGECTSPVGLSIQPGVTNAQGQTTATAIDNGLNGYGTSEDAECTFTAASGEETTVTFTGIDFCESGAVSPPPPPELCGGTVDTFDLTVNVNPMAAGNPACGLTVTSTPTGIACSAPAGNAAVSCVAPFNEGVAVSLTATPTGANCPPAALPPNPPSRTVIFSGQCAQTGPLTANATMSSARACNVSVTVP</sequence>
<dbReference type="Proteomes" id="UP000295293">
    <property type="component" value="Unassembled WGS sequence"/>
</dbReference>
<dbReference type="OrthoDB" id="5730733at2"/>
<accession>A0A4R6YTH5</accession>
<proteinExistence type="predicted"/>
<name>A0A4R6YTH5_9GAMM</name>
<protein>
    <recommendedName>
        <fullName evidence="4">Big-1 domain-containing protein</fullName>
    </recommendedName>
</protein>
<dbReference type="InterPro" id="IPR013783">
    <property type="entry name" value="Ig-like_fold"/>
</dbReference>
<evidence type="ECO:0008006" key="4">
    <source>
        <dbReference type="Google" id="ProtNLM"/>
    </source>
</evidence>
<dbReference type="EMBL" id="SNZH01000010">
    <property type="protein sequence ID" value="TDR41703.1"/>
    <property type="molecule type" value="Genomic_DNA"/>
</dbReference>
<dbReference type="SUPFAM" id="SSF49373">
    <property type="entry name" value="Invasin/intimin cell-adhesion fragments"/>
    <property type="match status" value="1"/>
</dbReference>
<reference evidence="2 3" key="1">
    <citation type="submission" date="2019-03" db="EMBL/GenBank/DDBJ databases">
        <title>Genomic Encyclopedia of Type Strains, Phase IV (KMG-IV): sequencing the most valuable type-strain genomes for metagenomic binning, comparative biology and taxonomic classification.</title>
        <authorList>
            <person name="Goeker M."/>
        </authorList>
    </citation>
    <scope>NUCLEOTIDE SEQUENCE [LARGE SCALE GENOMIC DNA]</scope>
    <source>
        <strain evidence="2 3">DSM 21667</strain>
    </source>
</reference>
<dbReference type="PROSITE" id="PS51257">
    <property type="entry name" value="PROKAR_LIPOPROTEIN"/>
    <property type="match status" value="1"/>
</dbReference>
<dbReference type="InterPro" id="IPR008964">
    <property type="entry name" value="Invasin/intimin_cell_adhesion"/>
</dbReference>
<feature type="chain" id="PRO_5020920189" description="Big-1 domain-containing protein" evidence="1">
    <location>
        <begin position="19"/>
        <end position="899"/>
    </location>
</feature>
<evidence type="ECO:0000256" key="1">
    <source>
        <dbReference type="SAM" id="SignalP"/>
    </source>
</evidence>
<comment type="caution">
    <text evidence="2">The sequence shown here is derived from an EMBL/GenBank/DDBJ whole genome shotgun (WGS) entry which is preliminary data.</text>
</comment>
<keyword evidence="3" id="KW-1185">Reference proteome</keyword>
<evidence type="ECO:0000313" key="2">
    <source>
        <dbReference type="EMBL" id="TDR41703.1"/>
    </source>
</evidence>
<dbReference type="Gene3D" id="2.60.40.10">
    <property type="entry name" value="Immunoglobulins"/>
    <property type="match status" value="2"/>
</dbReference>
<organism evidence="2 3">
    <name type="scientific">Tahibacter aquaticus</name>
    <dbReference type="NCBI Taxonomy" id="520092"/>
    <lineage>
        <taxon>Bacteria</taxon>
        <taxon>Pseudomonadati</taxon>
        <taxon>Pseudomonadota</taxon>
        <taxon>Gammaproteobacteria</taxon>
        <taxon>Lysobacterales</taxon>
        <taxon>Rhodanobacteraceae</taxon>
        <taxon>Tahibacter</taxon>
    </lineage>
</organism>